<dbReference type="KEGG" id="ifn:GM661_11410"/>
<dbReference type="Pfam" id="PF12685">
    <property type="entry name" value="SpoIIIAH"/>
    <property type="match status" value="1"/>
</dbReference>
<dbReference type="EMBL" id="CP046640">
    <property type="protein sequence ID" value="QTM00007.1"/>
    <property type="molecule type" value="Genomic_DNA"/>
</dbReference>
<keyword evidence="1" id="KW-1133">Transmembrane helix</keyword>
<dbReference type="AlphaFoldDB" id="A0A8A7KDY4"/>
<accession>A0A8A7KDY4</accession>
<dbReference type="Proteomes" id="UP000665020">
    <property type="component" value="Chromosome"/>
</dbReference>
<protein>
    <submittedName>
        <fullName evidence="2">SpoIIIAH-like family protein</fullName>
    </submittedName>
</protein>
<reference evidence="2" key="1">
    <citation type="submission" date="2019-12" db="EMBL/GenBank/DDBJ databases">
        <authorList>
            <person name="zhang j."/>
            <person name="sun C.M."/>
        </authorList>
    </citation>
    <scope>NUCLEOTIDE SEQUENCE</scope>
    <source>
        <strain evidence="2">NS-1</strain>
    </source>
</reference>
<dbReference type="Gene3D" id="1.10.287.4300">
    <property type="entry name" value="Stage III sporulation protein AH-like"/>
    <property type="match status" value="1"/>
</dbReference>
<sequence>MIRRKILWLMIMMVWVGMVTSIIVYQGGDYLAVEETVSENIEVIEESKSQGGGKVDDINYTKAKDSQNEEDFFIEYRLERDKARSEQINIFREMINNPNSDEITKKEAQKKMLALTDKMEKELEIESLIRARGYKESLAYIHEEAVDVIVHTNGLNKSDVAKIGDIIVKITGFNFEDVTIIEKKIETG</sequence>
<proteinExistence type="predicted"/>
<name>A0A8A7KDY4_9FIRM</name>
<dbReference type="InterPro" id="IPR024232">
    <property type="entry name" value="SpoIIIAH"/>
</dbReference>
<evidence type="ECO:0000313" key="2">
    <source>
        <dbReference type="EMBL" id="QTM00007.1"/>
    </source>
</evidence>
<gene>
    <name evidence="2" type="ORF">GM661_11410</name>
</gene>
<organism evidence="2 3">
    <name type="scientific">Iocasia fonsfrigidae</name>
    <dbReference type="NCBI Taxonomy" id="2682810"/>
    <lineage>
        <taxon>Bacteria</taxon>
        <taxon>Bacillati</taxon>
        <taxon>Bacillota</taxon>
        <taxon>Clostridia</taxon>
        <taxon>Halanaerobiales</taxon>
        <taxon>Halanaerobiaceae</taxon>
        <taxon>Iocasia</taxon>
    </lineage>
</organism>
<feature type="transmembrane region" description="Helical" evidence="1">
    <location>
        <begin position="7"/>
        <end position="25"/>
    </location>
</feature>
<evidence type="ECO:0000313" key="3">
    <source>
        <dbReference type="Proteomes" id="UP000665020"/>
    </source>
</evidence>
<dbReference type="InterPro" id="IPR038503">
    <property type="entry name" value="SpoIIIAH_sf"/>
</dbReference>
<keyword evidence="3" id="KW-1185">Reference proteome</keyword>
<evidence type="ECO:0000256" key="1">
    <source>
        <dbReference type="SAM" id="Phobius"/>
    </source>
</evidence>
<keyword evidence="1" id="KW-0472">Membrane</keyword>
<keyword evidence="1" id="KW-0812">Transmembrane</keyword>